<protein>
    <submittedName>
        <fullName evidence="1">Type III effector HopA1</fullName>
    </submittedName>
</protein>
<accession>A0A3M2VUF0</accession>
<dbReference type="Pfam" id="PF17914">
    <property type="entry name" value="HopA1"/>
    <property type="match status" value="1"/>
</dbReference>
<evidence type="ECO:0000313" key="1">
    <source>
        <dbReference type="EMBL" id="RML42871.1"/>
    </source>
</evidence>
<proteinExistence type="predicted"/>
<dbReference type="EMBL" id="RBNR01000200">
    <property type="protein sequence ID" value="RML42871.1"/>
    <property type="molecule type" value="Genomic_DNA"/>
</dbReference>
<sequence length="377" mass="41372">MDPIKTRFSNIEALRHSEVDVQALKAHGQIEVGGKSYEIRAAANDELTVERSGKPSKFGTFFKSAGSSSQSDQIAQLLNDKRGSSVPRFARQGQTHLDRMLFNIEEGQSSSAATSVQKNKQPNGRLVKSSLLELANKAKAAGTLNSGAIYKLYAKELPRVNLMPPTEHRACLARMYKLNGQNDINIWPQNLDELHGSVLKRYTKEFMKNDPEAPNKYYRIERSGERIDTEDVKARLTVNVKPEFYKEMVNAAVKLTAENGDILGSKVAGPGKIGTTTDAAIFYVGNDFSSAQALVQQLKELLPSDAFINHTPAGMQCIEKGLCYAERVPGDDTSHGMSRARIISSALADTSRSSLEKKLGNAFKNAGYNPDNPAFTL</sequence>
<gene>
    <name evidence="1" type="ORF">ALQ95_02279</name>
</gene>
<comment type="caution">
    <text evidence="1">The sequence shown here is derived from an EMBL/GenBank/DDBJ whole genome shotgun (WGS) entry which is preliminary data.</text>
</comment>
<dbReference type="AlphaFoldDB" id="A0A3M2VUF0"/>
<reference evidence="1 2" key="1">
    <citation type="submission" date="2018-08" db="EMBL/GenBank/DDBJ databases">
        <title>Recombination of ecologically and evolutionarily significant loci maintains genetic cohesion in the Pseudomonas syringae species complex.</title>
        <authorList>
            <person name="Dillon M."/>
            <person name="Thakur S."/>
            <person name="Almeida R.N.D."/>
            <person name="Weir B.S."/>
            <person name="Guttman D.S."/>
        </authorList>
    </citation>
    <scope>NUCLEOTIDE SEQUENCE [LARGE SCALE GENOMIC DNA]</scope>
    <source>
        <strain evidence="1 2">ICMP 3883</strain>
    </source>
</reference>
<dbReference type="Proteomes" id="UP000280292">
    <property type="component" value="Unassembled WGS sequence"/>
</dbReference>
<evidence type="ECO:0000313" key="2">
    <source>
        <dbReference type="Proteomes" id="UP000280292"/>
    </source>
</evidence>
<dbReference type="Gene3D" id="6.10.20.120">
    <property type="match status" value="1"/>
</dbReference>
<organism evidence="1 2">
    <name type="scientific">Pseudomonas syringae pv. ribicola</name>
    <dbReference type="NCBI Taxonomy" id="55398"/>
    <lineage>
        <taxon>Bacteria</taxon>
        <taxon>Pseudomonadati</taxon>
        <taxon>Pseudomonadota</taxon>
        <taxon>Gammaproteobacteria</taxon>
        <taxon>Pseudomonadales</taxon>
        <taxon>Pseudomonadaceae</taxon>
        <taxon>Pseudomonas</taxon>
    </lineage>
</organism>
<name>A0A3M2VUF0_PSESI</name>
<dbReference type="InterPro" id="IPR040871">
    <property type="entry name" value="HopA1"/>
</dbReference>
<dbReference type="RefSeq" id="WP_122293363.1">
    <property type="nucleotide sequence ID" value="NZ_RBNR01000200.1"/>
</dbReference>